<dbReference type="AlphaFoldDB" id="A0A395NH78"/>
<dbReference type="SUPFAM" id="SSF56176">
    <property type="entry name" value="FAD-binding/transporter-associated domain-like"/>
    <property type="match status" value="1"/>
</dbReference>
<dbReference type="EMBL" id="PXOA01000450">
    <property type="protein sequence ID" value="RFU75304.1"/>
    <property type="molecule type" value="Genomic_DNA"/>
</dbReference>
<dbReference type="GO" id="GO:0016491">
    <property type="term" value="F:oxidoreductase activity"/>
    <property type="evidence" value="ECO:0007669"/>
    <property type="project" value="UniProtKB-KW"/>
</dbReference>
<name>A0A395NH78_TRIAR</name>
<dbReference type="InterPro" id="IPR012951">
    <property type="entry name" value="BBE"/>
</dbReference>
<dbReference type="Proteomes" id="UP000266272">
    <property type="component" value="Unassembled WGS sequence"/>
</dbReference>
<evidence type="ECO:0000256" key="3">
    <source>
        <dbReference type="SAM" id="SignalP"/>
    </source>
</evidence>
<keyword evidence="2" id="KW-0560">Oxidoreductase</keyword>
<dbReference type="OrthoDB" id="9983560at2759"/>
<dbReference type="Pfam" id="PF08031">
    <property type="entry name" value="BBE"/>
    <property type="match status" value="1"/>
</dbReference>
<evidence type="ECO:0000313" key="5">
    <source>
        <dbReference type="EMBL" id="RFU75304.1"/>
    </source>
</evidence>
<feature type="domain" description="Berberine/berberine-like" evidence="4">
    <location>
        <begin position="505"/>
        <end position="549"/>
    </location>
</feature>
<dbReference type="PANTHER" id="PTHR13878:SF91">
    <property type="entry name" value="FAD BINDING DOMAIN PROTEIN (AFU_ORTHOLOGUE AFUA_6G12070)-RELATED"/>
    <property type="match status" value="1"/>
</dbReference>
<sequence length="605" mass="66761">MLRIAVIHLLLLQGLAKPSYSQSSSSSSSSPSPSSAGIPLFDYETVQLTDDSLRHIDIPSHLSGLFPFNTTGPTLKRGECKPLPGDANWPTDEKWEALNKALGGEVLVKTVPLAARCYKEWAVYNEDQCEELKRDWADPWLHEDDATSVMSPLWQGLTCLPPGMPSSSPVCTLGGYPSYAINATTVSHIQLGVNFARNNGIRLVIKNTGHDSLGKSCGAGALSIWTRPAADHILAINIVTADGHFRTVTEETYPDLFWAIRGGGGGIFGITTSIIVRLHEKLDVTTSQISFQTSDTVDDDTFWLGVRAYLENFERHGEAGFYAYFNILRNEDGASYSMSIQSIVAPNTSLSAFNVIIQPFLTRLDQLNISYQFTAKQYSSFLPALREAWPSIDRVTAFFGTWGSRFFPAQIWTDPNSFSKSFSAIRKVSQSGYALTAWQMAPGNPMGANNAVNPAMRHALAFFAAGAAFPDSSTPAEKLAVQNKFMADVIEPWRAVAPISAHGGSYLNLANSMDPHWREDYYGQDNYAKLKEIKDRWDPGDLFYALTGVRSEDWEVRTEEQGIQTQNGPLCRRADEINADDGGHNQVVLEAKNIYGWPFGRLTEL</sequence>
<evidence type="ECO:0000256" key="2">
    <source>
        <dbReference type="ARBA" id="ARBA00023002"/>
    </source>
</evidence>
<dbReference type="InterPro" id="IPR016169">
    <property type="entry name" value="FAD-bd_PCMH_sub2"/>
</dbReference>
<dbReference type="Gene3D" id="3.30.465.10">
    <property type="match status" value="3"/>
</dbReference>
<reference evidence="5 6" key="1">
    <citation type="journal article" date="2018" name="PLoS Pathog.">
        <title>Evolution of structural diversity of trichothecenes, a family of toxins produced by plant pathogenic and entomopathogenic fungi.</title>
        <authorList>
            <person name="Proctor R.H."/>
            <person name="McCormick S.P."/>
            <person name="Kim H.S."/>
            <person name="Cardoza R.E."/>
            <person name="Stanley A.M."/>
            <person name="Lindo L."/>
            <person name="Kelly A."/>
            <person name="Brown D.W."/>
            <person name="Lee T."/>
            <person name="Vaughan M.M."/>
            <person name="Alexander N.J."/>
            <person name="Busman M."/>
            <person name="Gutierrez S."/>
        </authorList>
    </citation>
    <scope>NUCLEOTIDE SEQUENCE [LARGE SCALE GENOMIC DNA]</scope>
    <source>
        <strain evidence="5 6">IBT 40837</strain>
    </source>
</reference>
<evidence type="ECO:0000256" key="1">
    <source>
        <dbReference type="ARBA" id="ARBA00005466"/>
    </source>
</evidence>
<gene>
    <name evidence="5" type="ORF">TARUN_6941</name>
</gene>
<evidence type="ECO:0000259" key="4">
    <source>
        <dbReference type="Pfam" id="PF08031"/>
    </source>
</evidence>
<comment type="caution">
    <text evidence="5">The sequence shown here is derived from an EMBL/GenBank/DDBJ whole genome shotgun (WGS) entry which is preliminary data.</text>
</comment>
<protein>
    <submittedName>
        <fullName evidence="5">Fad fmn-containing isoamyl alcohol oxidase</fullName>
    </submittedName>
</protein>
<comment type="similarity">
    <text evidence="1">Belongs to the oxygen-dependent FAD-linked oxidoreductase family.</text>
</comment>
<feature type="signal peptide" evidence="3">
    <location>
        <begin position="1"/>
        <end position="16"/>
    </location>
</feature>
<dbReference type="InterPro" id="IPR036318">
    <property type="entry name" value="FAD-bd_PCMH-like_sf"/>
</dbReference>
<keyword evidence="3" id="KW-0732">Signal</keyword>
<keyword evidence="6" id="KW-1185">Reference proteome</keyword>
<proteinExistence type="inferred from homology"/>
<dbReference type="InterPro" id="IPR050432">
    <property type="entry name" value="FAD-linked_Oxidoreductases_BP"/>
</dbReference>
<accession>A0A395NH78</accession>
<organism evidence="5 6">
    <name type="scientific">Trichoderma arundinaceum</name>
    <dbReference type="NCBI Taxonomy" id="490622"/>
    <lineage>
        <taxon>Eukaryota</taxon>
        <taxon>Fungi</taxon>
        <taxon>Dikarya</taxon>
        <taxon>Ascomycota</taxon>
        <taxon>Pezizomycotina</taxon>
        <taxon>Sordariomycetes</taxon>
        <taxon>Hypocreomycetidae</taxon>
        <taxon>Hypocreales</taxon>
        <taxon>Hypocreaceae</taxon>
        <taxon>Trichoderma</taxon>
    </lineage>
</organism>
<dbReference type="STRING" id="490622.A0A395NH78"/>
<evidence type="ECO:0000313" key="6">
    <source>
        <dbReference type="Proteomes" id="UP000266272"/>
    </source>
</evidence>
<feature type="chain" id="PRO_5017407039" evidence="3">
    <location>
        <begin position="17"/>
        <end position="605"/>
    </location>
</feature>
<dbReference type="GO" id="GO:0050660">
    <property type="term" value="F:flavin adenine dinucleotide binding"/>
    <property type="evidence" value="ECO:0007669"/>
    <property type="project" value="InterPro"/>
</dbReference>
<dbReference type="PANTHER" id="PTHR13878">
    <property type="entry name" value="GULONOLACTONE OXIDASE"/>
    <property type="match status" value="1"/>
</dbReference>